<feature type="chain" id="PRO_5046364203" evidence="1">
    <location>
        <begin position="20"/>
        <end position="742"/>
    </location>
</feature>
<dbReference type="InterPro" id="IPR002469">
    <property type="entry name" value="Peptidase_S9B_N"/>
</dbReference>
<evidence type="ECO:0000313" key="4">
    <source>
        <dbReference type="EMBL" id="NID10198.1"/>
    </source>
</evidence>
<protein>
    <submittedName>
        <fullName evidence="4">S9 family peptidase</fullName>
    </submittedName>
</protein>
<gene>
    <name evidence="4" type="ORF">F7231_08425</name>
</gene>
<dbReference type="PANTHER" id="PTHR11731">
    <property type="entry name" value="PROTEASE FAMILY S9B,C DIPEPTIDYL-PEPTIDASE IV-RELATED"/>
    <property type="match status" value="1"/>
</dbReference>
<dbReference type="RefSeq" id="WP_166691567.1">
    <property type="nucleotide sequence ID" value="NZ_WAEL01000002.1"/>
</dbReference>
<proteinExistence type="predicted"/>
<dbReference type="Pfam" id="PF00326">
    <property type="entry name" value="Peptidase_S9"/>
    <property type="match status" value="1"/>
</dbReference>
<dbReference type="SUPFAM" id="SSF82171">
    <property type="entry name" value="DPP6 N-terminal domain-like"/>
    <property type="match status" value="1"/>
</dbReference>
<reference evidence="5" key="1">
    <citation type="submission" date="2019-09" db="EMBL/GenBank/DDBJ databases">
        <authorList>
            <person name="Jung D.-H."/>
        </authorList>
    </citation>
    <scope>NUCLEOTIDE SEQUENCE [LARGE SCALE GENOMIC DNA]</scope>
    <source>
        <strain evidence="5">JA-25</strain>
    </source>
</reference>
<dbReference type="SUPFAM" id="SSF53474">
    <property type="entry name" value="alpha/beta-Hydrolases"/>
    <property type="match status" value="1"/>
</dbReference>
<dbReference type="InterPro" id="IPR001375">
    <property type="entry name" value="Peptidase_S9_cat"/>
</dbReference>
<evidence type="ECO:0000259" key="3">
    <source>
        <dbReference type="Pfam" id="PF00930"/>
    </source>
</evidence>
<reference evidence="5" key="2">
    <citation type="submission" date="2023-07" db="EMBL/GenBank/DDBJ databases">
        <authorList>
            <person name="Jung D.-H."/>
        </authorList>
    </citation>
    <scope>NUCLEOTIDE SEQUENCE [LARGE SCALE GENOMIC DNA]</scope>
    <source>
        <strain evidence="5">JA-25</strain>
    </source>
</reference>
<feature type="domain" description="Peptidase S9 prolyl oligopeptidase catalytic" evidence="2">
    <location>
        <begin position="540"/>
        <end position="737"/>
    </location>
</feature>
<dbReference type="Gene3D" id="2.140.10.30">
    <property type="entry name" value="Dipeptidylpeptidase IV, N-terminal domain"/>
    <property type="match status" value="1"/>
</dbReference>
<evidence type="ECO:0000256" key="1">
    <source>
        <dbReference type="SAM" id="SignalP"/>
    </source>
</evidence>
<evidence type="ECO:0000313" key="5">
    <source>
        <dbReference type="Proteomes" id="UP000606008"/>
    </source>
</evidence>
<dbReference type="InterPro" id="IPR029058">
    <property type="entry name" value="AB_hydrolase_fold"/>
</dbReference>
<accession>A0ABX0QH70</accession>
<feature type="signal peptide" evidence="1">
    <location>
        <begin position="1"/>
        <end position="19"/>
    </location>
</feature>
<comment type="caution">
    <text evidence="4">The sequence shown here is derived from an EMBL/GenBank/DDBJ whole genome shotgun (WGS) entry which is preliminary data.</text>
</comment>
<dbReference type="Gene3D" id="3.40.50.1820">
    <property type="entry name" value="alpha/beta hydrolase"/>
    <property type="match status" value="1"/>
</dbReference>
<keyword evidence="1" id="KW-0732">Signal</keyword>
<organism evidence="4 5">
    <name type="scientific">Fibrivirga algicola</name>
    <dbReference type="NCBI Taxonomy" id="2950420"/>
    <lineage>
        <taxon>Bacteria</taxon>
        <taxon>Pseudomonadati</taxon>
        <taxon>Bacteroidota</taxon>
        <taxon>Cytophagia</taxon>
        <taxon>Cytophagales</taxon>
        <taxon>Spirosomataceae</taxon>
        <taxon>Fibrivirga</taxon>
    </lineage>
</organism>
<feature type="domain" description="Dipeptidylpeptidase IV N-terminal" evidence="3">
    <location>
        <begin position="107"/>
        <end position="452"/>
    </location>
</feature>
<sequence length="742" mass="84041">MSINKHILWLFLAAATPMAAPTVAQTTKPRYADLQQALRSGGQLAGANGPRSVNWIDGGTRFSFLDRSGAIKVFSPADKSETVLFDGKTMKFPGTEKAFDFDSFQWSKDSKNLFFQTNFRPVYRRSGISDYYVYSLADKVLKLVAKDAQTAELSPDGKQVGYERGGNLFVFDFATQKETQLTNDAKPAFYNGRFGWAYEEEFGLAQAWAWSPDSKFIAFWQSDEQNVPIYRLTNYQGFRETYDSLPYPRVGDRNPSVRIGAIEIANGKTAFINVEGQQGYIPRIYWTSQEGQLALVHLNRKQNELNLYMANARTGDAKVIMTETSKTWVDVFDFFAGVNHLFEFPKGVNEFYWVSERDGWAHLYRYDYTGKLLNQVTKGNFEVSTIQHIDTKGKKVYFTSTEASPLERQLYVIDADGKNKKRLTTPAGRHTVNMSDNGQYFIDRYSNVQTPTQVELRDVKGALVKSLEDNARVKDYVSMNTYSPKELSSFTTKDGQKIDISIIKPTDFQPTKRYPVVVDIYGGPGSQSVYNDWQAQPWHQYLAQQGYVVVGVNNRGSGGYGSAFEKMVYEKLGYYESLDFAETAQYLATLPWVDGARMAIRGHSYGGYMSSYTMLTHPGVFKVSLVGAPVTDWRLYDSIYTERYMGLVPENDAAYQKSAVTTYAKNLAGKMFIAHSTMDENVHVRNTFQLMNALEDAGKDADLRIYPPGAHGVAYSQTTYQLLYQQYVDYLNEHLKGDSVLR</sequence>
<keyword evidence="5" id="KW-1185">Reference proteome</keyword>
<dbReference type="Proteomes" id="UP000606008">
    <property type="component" value="Unassembled WGS sequence"/>
</dbReference>
<dbReference type="InterPro" id="IPR050278">
    <property type="entry name" value="Serine_Prot_S9B/DPPIV"/>
</dbReference>
<name>A0ABX0QH70_9BACT</name>
<evidence type="ECO:0000259" key="2">
    <source>
        <dbReference type="Pfam" id="PF00326"/>
    </source>
</evidence>
<dbReference type="EMBL" id="WAEL01000002">
    <property type="protein sequence ID" value="NID10198.1"/>
    <property type="molecule type" value="Genomic_DNA"/>
</dbReference>
<dbReference type="PANTHER" id="PTHR11731:SF193">
    <property type="entry name" value="DIPEPTIDYL PEPTIDASE 9"/>
    <property type="match status" value="1"/>
</dbReference>
<dbReference type="Pfam" id="PF00930">
    <property type="entry name" value="DPPIV_N"/>
    <property type="match status" value="1"/>
</dbReference>